<proteinExistence type="predicted"/>
<dbReference type="Proteomes" id="UP001374584">
    <property type="component" value="Unassembled WGS sequence"/>
</dbReference>
<keyword evidence="2 6" id="KW-0812">Transmembrane</keyword>
<protein>
    <recommendedName>
        <fullName evidence="7">Late embryogenesis abundant protein LEA-2 subgroup domain-containing protein</fullName>
    </recommendedName>
</protein>
<comment type="subcellular location">
    <subcellularLocation>
        <location evidence="1">Membrane</location>
        <topology evidence="1">Single-pass membrane protein</topology>
    </subcellularLocation>
</comment>
<dbReference type="InterPro" id="IPR004864">
    <property type="entry name" value="LEA_2"/>
</dbReference>
<dbReference type="GO" id="GO:0005886">
    <property type="term" value="C:plasma membrane"/>
    <property type="evidence" value="ECO:0007669"/>
    <property type="project" value="TreeGrafter"/>
</dbReference>
<comment type="caution">
    <text evidence="8">The sequence shown here is derived from an EMBL/GenBank/DDBJ whole genome shotgun (WGS) entry which is preliminary data.</text>
</comment>
<evidence type="ECO:0000256" key="5">
    <source>
        <dbReference type="SAM" id="MobiDB-lite"/>
    </source>
</evidence>
<keyword evidence="4 6" id="KW-0472">Membrane</keyword>
<feature type="region of interest" description="Disordered" evidence="5">
    <location>
        <begin position="180"/>
        <end position="201"/>
    </location>
</feature>
<feature type="transmembrane region" description="Helical" evidence="6">
    <location>
        <begin position="21"/>
        <end position="40"/>
    </location>
</feature>
<evidence type="ECO:0000256" key="4">
    <source>
        <dbReference type="ARBA" id="ARBA00023136"/>
    </source>
</evidence>
<dbReference type="GO" id="GO:0009506">
    <property type="term" value="C:plasmodesma"/>
    <property type="evidence" value="ECO:0007669"/>
    <property type="project" value="TreeGrafter"/>
</dbReference>
<dbReference type="GO" id="GO:0098542">
    <property type="term" value="P:defense response to other organism"/>
    <property type="evidence" value="ECO:0007669"/>
    <property type="project" value="InterPro"/>
</dbReference>
<name>A0AAN9N510_PHACN</name>
<feature type="domain" description="Late embryogenesis abundant protein LEA-2 subgroup" evidence="7">
    <location>
        <begin position="70"/>
        <end position="159"/>
    </location>
</feature>
<dbReference type="PANTHER" id="PTHR31415:SF89">
    <property type="entry name" value="PROTEIN NDR1-LIKE"/>
    <property type="match status" value="1"/>
</dbReference>
<dbReference type="Pfam" id="PF03168">
    <property type="entry name" value="LEA_2"/>
    <property type="match status" value="1"/>
</dbReference>
<evidence type="ECO:0000313" key="8">
    <source>
        <dbReference type="EMBL" id="KAK7366507.1"/>
    </source>
</evidence>
<evidence type="ECO:0000313" key="9">
    <source>
        <dbReference type="Proteomes" id="UP001374584"/>
    </source>
</evidence>
<dbReference type="InterPro" id="IPR044839">
    <property type="entry name" value="NDR1-like"/>
</dbReference>
<evidence type="ECO:0000256" key="1">
    <source>
        <dbReference type="ARBA" id="ARBA00004167"/>
    </source>
</evidence>
<evidence type="ECO:0000256" key="3">
    <source>
        <dbReference type="ARBA" id="ARBA00022989"/>
    </source>
</evidence>
<keyword evidence="3 6" id="KW-1133">Transmembrane helix</keyword>
<dbReference type="EMBL" id="JAYMYR010000004">
    <property type="protein sequence ID" value="KAK7366507.1"/>
    <property type="molecule type" value="Genomic_DNA"/>
</dbReference>
<dbReference type="AlphaFoldDB" id="A0AAN9N510"/>
<organism evidence="8 9">
    <name type="scientific">Phaseolus coccineus</name>
    <name type="common">Scarlet runner bean</name>
    <name type="synonym">Phaseolus multiflorus</name>
    <dbReference type="NCBI Taxonomy" id="3886"/>
    <lineage>
        <taxon>Eukaryota</taxon>
        <taxon>Viridiplantae</taxon>
        <taxon>Streptophyta</taxon>
        <taxon>Embryophyta</taxon>
        <taxon>Tracheophyta</taxon>
        <taxon>Spermatophyta</taxon>
        <taxon>Magnoliopsida</taxon>
        <taxon>eudicotyledons</taxon>
        <taxon>Gunneridae</taxon>
        <taxon>Pentapetalae</taxon>
        <taxon>rosids</taxon>
        <taxon>fabids</taxon>
        <taxon>Fabales</taxon>
        <taxon>Fabaceae</taxon>
        <taxon>Papilionoideae</taxon>
        <taxon>50 kb inversion clade</taxon>
        <taxon>NPAAA clade</taxon>
        <taxon>indigoferoid/millettioid clade</taxon>
        <taxon>Phaseoleae</taxon>
        <taxon>Phaseolus</taxon>
    </lineage>
</organism>
<evidence type="ECO:0000256" key="6">
    <source>
        <dbReference type="SAM" id="Phobius"/>
    </source>
</evidence>
<reference evidence="8 9" key="1">
    <citation type="submission" date="2024-01" db="EMBL/GenBank/DDBJ databases">
        <title>The genomes of 5 underutilized Papilionoideae crops provide insights into root nodulation and disease resistanc.</title>
        <authorList>
            <person name="Jiang F."/>
        </authorList>
    </citation>
    <scope>NUCLEOTIDE SEQUENCE [LARGE SCALE GENOMIC DNA]</scope>
    <source>
        <strain evidence="8">JINMINGXINNONG_FW02</strain>
        <tissue evidence="8">Leaves</tissue>
    </source>
</reference>
<gene>
    <name evidence="8" type="ORF">VNO80_08498</name>
</gene>
<evidence type="ECO:0000256" key="2">
    <source>
        <dbReference type="ARBA" id="ARBA00022692"/>
    </source>
</evidence>
<accession>A0AAN9N510</accession>
<dbReference type="PANTHER" id="PTHR31415">
    <property type="entry name" value="OS05G0367900 PROTEIN"/>
    <property type="match status" value="1"/>
</dbReference>
<keyword evidence="9" id="KW-1185">Reference proteome</keyword>
<sequence length="201" mass="22764">MKINIQTFFSRMCKYKSFYIWLLKVIGLLGLVVLCLWLALRPKSPSYSIVSISVEQPSNSNGNGTISYSLEIENSNKDSSIYYDDTVLSFLYGEQEDEVGQTTIGAFHQGASNTRDVSNTVNAKPRPFKPLMNAISNATTELKVALMTRYRYKTWGIKSQFHGLHLKGILPIESNGKLSRKKKKYPLHPNSNKLGRSKIRH</sequence>
<evidence type="ECO:0000259" key="7">
    <source>
        <dbReference type="Pfam" id="PF03168"/>
    </source>
</evidence>